<gene>
    <name evidence="2" type="ORF">SAMN05216174_101595</name>
</gene>
<dbReference type="InterPro" id="IPR042099">
    <property type="entry name" value="ANL_N_sf"/>
</dbReference>
<dbReference type="GO" id="GO:0031177">
    <property type="term" value="F:phosphopantetheine binding"/>
    <property type="evidence" value="ECO:0007669"/>
    <property type="project" value="TreeGrafter"/>
</dbReference>
<reference evidence="3" key="1">
    <citation type="submission" date="2016-10" db="EMBL/GenBank/DDBJ databases">
        <authorList>
            <person name="Varghese N."/>
            <person name="Submissions S."/>
        </authorList>
    </citation>
    <scope>NUCLEOTIDE SEQUENCE [LARGE SCALE GENOMIC DNA]</scope>
    <source>
        <strain evidence="3">IBRC-M 10403</strain>
    </source>
</reference>
<protein>
    <submittedName>
        <fullName evidence="2">Amino acid adenylation domain-containing protein</fullName>
    </submittedName>
</protein>
<dbReference type="InterPro" id="IPR000873">
    <property type="entry name" value="AMP-dep_synth/lig_dom"/>
</dbReference>
<dbReference type="AlphaFoldDB" id="A0A1G6JXD6"/>
<dbReference type="STRING" id="1271860.SAMN05216174_101595"/>
<dbReference type="Proteomes" id="UP000199501">
    <property type="component" value="Unassembled WGS sequence"/>
</dbReference>
<evidence type="ECO:0000313" key="2">
    <source>
        <dbReference type="EMBL" id="SDC23065.1"/>
    </source>
</evidence>
<dbReference type="Pfam" id="PF00501">
    <property type="entry name" value="AMP-binding"/>
    <property type="match status" value="1"/>
</dbReference>
<dbReference type="GO" id="GO:0043041">
    <property type="term" value="P:amino acid activation for nonribosomal peptide biosynthetic process"/>
    <property type="evidence" value="ECO:0007669"/>
    <property type="project" value="TreeGrafter"/>
</dbReference>
<dbReference type="SUPFAM" id="SSF56801">
    <property type="entry name" value="Acetyl-CoA synthetase-like"/>
    <property type="match status" value="1"/>
</dbReference>
<dbReference type="GO" id="GO:0005737">
    <property type="term" value="C:cytoplasm"/>
    <property type="evidence" value="ECO:0007669"/>
    <property type="project" value="TreeGrafter"/>
</dbReference>
<dbReference type="Gene3D" id="3.30.300.30">
    <property type="match status" value="1"/>
</dbReference>
<feature type="domain" description="AMP-dependent synthetase/ligase" evidence="1">
    <location>
        <begin position="69"/>
        <end position="405"/>
    </location>
</feature>
<name>A0A1G6JXD6_9PSEU</name>
<evidence type="ECO:0000313" key="3">
    <source>
        <dbReference type="Proteomes" id="UP000199501"/>
    </source>
</evidence>
<accession>A0A1G6JXD6</accession>
<dbReference type="PANTHER" id="PTHR45527">
    <property type="entry name" value="NONRIBOSOMAL PEPTIDE SYNTHETASE"/>
    <property type="match status" value="1"/>
</dbReference>
<dbReference type="EMBL" id="FMZZ01000001">
    <property type="protein sequence ID" value="SDC23065.1"/>
    <property type="molecule type" value="Genomic_DNA"/>
</dbReference>
<sequence>MRTATGTMTAGKPLAEPTTTVAKATAAETVAVETTGARTVGAATAGAEASGAATAALPRTAGGVAGILDYAARRAPDASAVRDATGAWTYADLRSAARAVARSLAAAGVRPGDRVALCSRNRRELAAVVFGVLRAGAVLVPLSPHLPPAALAAVVADAEPAALVAPAAARPDVLCPVLSLEEAVAGDGPDAPAEIAGADTAMLIYTSGSTAAPKGVVCPHSAVEFAAAAIAARLSYRDTDVVLVGSPMSFDYGLYQVLLAALAGAELVLADADDPIGMLKTLRETRATVLPTVPSTARMLAKLARRGAVPHHVRMFTNTGAALTAADIAELRAVFPHAAIVAMYGITECKRVTIAEPDIDRRKPGSVGTALPGTEIRVLGDDGEPVAAGEVGEITVLGPHVMAGYRGAPELTAQRYDTDPATGARRLRTGDYGHLDADGHLYFHGRRDDQFKRRGVRASLVEVEAAAARVDGVTAAAALPPEGEWDLDLVVVSDRDGDAVLADLAALLEPAKVPARCHRIDEFPLTANGKTDKKRLRALLRTGSPQ</sequence>
<proteinExistence type="predicted"/>
<keyword evidence="3" id="KW-1185">Reference proteome</keyword>
<dbReference type="InterPro" id="IPR045851">
    <property type="entry name" value="AMP-bd_C_sf"/>
</dbReference>
<dbReference type="Gene3D" id="3.40.50.12780">
    <property type="entry name" value="N-terminal domain of ligase-like"/>
    <property type="match status" value="1"/>
</dbReference>
<evidence type="ECO:0000259" key="1">
    <source>
        <dbReference type="Pfam" id="PF00501"/>
    </source>
</evidence>
<organism evidence="2 3">
    <name type="scientific">Actinokineospora iranica</name>
    <dbReference type="NCBI Taxonomy" id="1271860"/>
    <lineage>
        <taxon>Bacteria</taxon>
        <taxon>Bacillati</taxon>
        <taxon>Actinomycetota</taxon>
        <taxon>Actinomycetes</taxon>
        <taxon>Pseudonocardiales</taxon>
        <taxon>Pseudonocardiaceae</taxon>
        <taxon>Actinokineospora</taxon>
    </lineage>
</organism>
<dbReference type="GO" id="GO:0044550">
    <property type="term" value="P:secondary metabolite biosynthetic process"/>
    <property type="evidence" value="ECO:0007669"/>
    <property type="project" value="TreeGrafter"/>
</dbReference>
<dbReference type="PANTHER" id="PTHR45527:SF1">
    <property type="entry name" value="FATTY ACID SYNTHASE"/>
    <property type="match status" value="1"/>
</dbReference>